<keyword evidence="3" id="KW-0809">Transit peptide</keyword>
<comment type="caution">
    <text evidence="9">The sequence shown here is derived from an EMBL/GenBank/DDBJ whole genome shotgun (WGS) entry which is preliminary data.</text>
</comment>
<evidence type="ECO:0000256" key="1">
    <source>
        <dbReference type="ARBA" id="ARBA00004173"/>
    </source>
</evidence>
<reference evidence="9" key="2">
    <citation type="journal article" date="2023" name="IMA Fungus">
        <title>Comparative genomic study of the Penicillium genus elucidates a diverse pangenome and 15 lateral gene transfer events.</title>
        <authorList>
            <person name="Petersen C."/>
            <person name="Sorensen T."/>
            <person name="Nielsen M.R."/>
            <person name="Sondergaard T.E."/>
            <person name="Sorensen J.L."/>
            <person name="Fitzpatrick D.A."/>
            <person name="Frisvad J.C."/>
            <person name="Nielsen K.L."/>
        </authorList>
    </citation>
    <scope>NUCLEOTIDE SEQUENCE</scope>
    <source>
        <strain evidence="9">IBT 29864</strain>
    </source>
</reference>
<comment type="similarity">
    <text evidence="2">Belongs to the mitochondrion-specific ribosomal protein mS29 family.</text>
</comment>
<keyword evidence="5" id="KW-0496">Mitochondrion</keyword>
<keyword evidence="4" id="KW-0689">Ribosomal protein</keyword>
<keyword evidence="10" id="KW-1185">Reference proteome</keyword>
<dbReference type="EMBL" id="JAPZBS010000009">
    <property type="protein sequence ID" value="KAJ5358799.1"/>
    <property type="molecule type" value="Genomic_DNA"/>
</dbReference>
<evidence type="ECO:0000256" key="6">
    <source>
        <dbReference type="ARBA" id="ARBA00023274"/>
    </source>
</evidence>
<feature type="compositionally biased region" description="Basic and acidic residues" evidence="8">
    <location>
        <begin position="73"/>
        <end position="83"/>
    </location>
</feature>
<protein>
    <recommendedName>
        <fullName evidence="7">Small ribosomal subunit protein mS29</fullName>
    </recommendedName>
</protein>
<evidence type="ECO:0000256" key="4">
    <source>
        <dbReference type="ARBA" id="ARBA00022980"/>
    </source>
</evidence>
<feature type="region of interest" description="Disordered" evidence="8">
    <location>
        <begin position="64"/>
        <end position="83"/>
    </location>
</feature>
<dbReference type="RefSeq" id="XP_056550085.1">
    <property type="nucleotide sequence ID" value="XM_056704125.1"/>
</dbReference>
<evidence type="ECO:0000256" key="2">
    <source>
        <dbReference type="ARBA" id="ARBA00009863"/>
    </source>
</evidence>
<organism evidence="9 10">
    <name type="scientific">Penicillium cataractarum</name>
    <dbReference type="NCBI Taxonomy" id="2100454"/>
    <lineage>
        <taxon>Eukaryota</taxon>
        <taxon>Fungi</taxon>
        <taxon>Dikarya</taxon>
        <taxon>Ascomycota</taxon>
        <taxon>Pezizomycotina</taxon>
        <taxon>Eurotiomycetes</taxon>
        <taxon>Eurotiomycetidae</taxon>
        <taxon>Eurotiales</taxon>
        <taxon>Aspergillaceae</taxon>
        <taxon>Penicillium</taxon>
    </lineage>
</organism>
<evidence type="ECO:0000313" key="9">
    <source>
        <dbReference type="EMBL" id="KAJ5358799.1"/>
    </source>
</evidence>
<gene>
    <name evidence="9" type="ORF">N7496_011212</name>
</gene>
<proteinExistence type="inferred from homology"/>
<evidence type="ECO:0000256" key="7">
    <source>
        <dbReference type="ARBA" id="ARBA00035140"/>
    </source>
</evidence>
<dbReference type="Proteomes" id="UP001147782">
    <property type="component" value="Unassembled WGS sequence"/>
</dbReference>
<reference evidence="9" key="1">
    <citation type="submission" date="2022-11" db="EMBL/GenBank/DDBJ databases">
        <authorList>
            <person name="Petersen C."/>
        </authorList>
    </citation>
    <scope>NUCLEOTIDE SEQUENCE</scope>
    <source>
        <strain evidence="9">IBT 29864</strain>
    </source>
</reference>
<dbReference type="GeneID" id="81443304"/>
<dbReference type="PANTHER" id="PTHR12810:SF0">
    <property type="entry name" value="SMALL RIBOSOMAL SUBUNIT PROTEIN MS29"/>
    <property type="match status" value="1"/>
</dbReference>
<dbReference type="AlphaFoldDB" id="A0A9W9RGF0"/>
<dbReference type="GO" id="GO:0005763">
    <property type="term" value="C:mitochondrial small ribosomal subunit"/>
    <property type="evidence" value="ECO:0007669"/>
    <property type="project" value="TreeGrafter"/>
</dbReference>
<comment type="subcellular location">
    <subcellularLocation>
        <location evidence="1">Mitochondrion</location>
    </subcellularLocation>
</comment>
<evidence type="ECO:0000313" key="10">
    <source>
        <dbReference type="Proteomes" id="UP001147782"/>
    </source>
</evidence>
<keyword evidence="6" id="KW-0687">Ribonucleoprotein</keyword>
<name>A0A9W9RGF0_9EURO</name>
<dbReference type="OrthoDB" id="274828at2759"/>
<dbReference type="PANTHER" id="PTHR12810">
    <property type="entry name" value="MITOCHONDRIAL 28S RIBOSOMAL PROTEIN S29"/>
    <property type="match status" value="1"/>
</dbReference>
<dbReference type="InterPro" id="IPR019368">
    <property type="entry name" value="Ribosomal_mS29"/>
</dbReference>
<evidence type="ECO:0000256" key="8">
    <source>
        <dbReference type="SAM" id="MobiDB-lite"/>
    </source>
</evidence>
<evidence type="ECO:0000256" key="5">
    <source>
        <dbReference type="ARBA" id="ARBA00023128"/>
    </source>
</evidence>
<evidence type="ECO:0000256" key="3">
    <source>
        <dbReference type="ARBA" id="ARBA00022946"/>
    </source>
</evidence>
<dbReference type="Pfam" id="PF10236">
    <property type="entry name" value="DAP3"/>
    <property type="match status" value="1"/>
</dbReference>
<sequence>MASSWCWSCLSRLRATPTPRAILPPQSITPRITTASFHSSAVQYANPTKKKGALVAVKYRQGQTLRRKKKKTTERARPPAVGERKALRKRIVLSNPNALEVEGMQDLSSETMVDARLRGSVLGLPVPMLDQLRAVQAFKPKQGWSIFRRPGTVLRRDTLEMARLFEKISGEGDAAEKGKVVKKIVTGLKGSGKTVHLLQAMAMGFVKKWVVVTVPDARELVSGDTSYSPIEGTNPPQYVQPNAVSALLMRTVEANRQVLASLKVSQKHSALPSLKASSTLEDLAKLGFQDAAVAWPVFQALWTELTATAAAPGMEKDFKPRPPMLVTVDGIAHWMKESAYRAADYSPVHAHDLVFVKHFISLLQNGQASLKNGGMVLYATSTSNNPAIYTLDIALEQLAARQAGVSPSSPDYPAPEAYSGADARILELFKPTTGKEPQFELQTLGGLTRDEARGYLEYFARSGLLREEVNETWVGEKWSLSGGGIIGELEKLGRHVRSTAQTTPVLN</sequence>
<dbReference type="GO" id="GO:0003735">
    <property type="term" value="F:structural constituent of ribosome"/>
    <property type="evidence" value="ECO:0007669"/>
    <property type="project" value="TreeGrafter"/>
</dbReference>
<accession>A0A9W9RGF0</accession>